<organism evidence="1 2">
    <name type="scientific">Pterulicium gracile</name>
    <dbReference type="NCBI Taxonomy" id="1884261"/>
    <lineage>
        <taxon>Eukaryota</taxon>
        <taxon>Fungi</taxon>
        <taxon>Dikarya</taxon>
        <taxon>Basidiomycota</taxon>
        <taxon>Agaricomycotina</taxon>
        <taxon>Agaricomycetes</taxon>
        <taxon>Agaricomycetidae</taxon>
        <taxon>Agaricales</taxon>
        <taxon>Pleurotineae</taxon>
        <taxon>Pterulaceae</taxon>
        <taxon>Pterulicium</taxon>
    </lineage>
</organism>
<proteinExistence type="predicted"/>
<dbReference type="AlphaFoldDB" id="A0A5C3Q2S2"/>
<evidence type="ECO:0008006" key="3">
    <source>
        <dbReference type="Google" id="ProtNLM"/>
    </source>
</evidence>
<evidence type="ECO:0000313" key="1">
    <source>
        <dbReference type="EMBL" id="TFK95806.1"/>
    </source>
</evidence>
<name>A0A5C3Q2S2_9AGAR</name>
<protein>
    <recommendedName>
        <fullName evidence="3">F-box domain-containing protein</fullName>
    </recommendedName>
</protein>
<evidence type="ECO:0000313" key="2">
    <source>
        <dbReference type="Proteomes" id="UP000305067"/>
    </source>
</evidence>
<sequence length="348" mass="38926">MTSHSMVLLQAQAKSSTAVVLHPISAVLQNLILDHCVLDWEVLGWSEAGIGYCGPRNLRTLHLLSLRSRIPPETLNNILSSSPTLESLHIDQSLGREAFIPAFQWPTSYLEDILLTGDPGCFSLLLTRILSTPTRNSLRPHISSHCDRQLPPPPNQSVFNDFTKHIGQPHMMPGRSCYSFLTALGARTAEPRLSHESVFPKQQLRVQPWSSISPDHWHCFFEAHPKLERLAFAKLSDRGGLLEALSHDYAEGEDSAAHTTPTLPKLKYLSFHEADVGRYSGDGEATLKKVESALVSRHRNRLAVPLVQFWKNREHPSPGSQLTELAKRVFRATKGTTRVVDKDTVDFE</sequence>
<reference evidence="1 2" key="1">
    <citation type="journal article" date="2019" name="Nat. Ecol. Evol.">
        <title>Megaphylogeny resolves global patterns of mushroom evolution.</title>
        <authorList>
            <person name="Varga T."/>
            <person name="Krizsan K."/>
            <person name="Foldi C."/>
            <person name="Dima B."/>
            <person name="Sanchez-Garcia M."/>
            <person name="Sanchez-Ramirez S."/>
            <person name="Szollosi G.J."/>
            <person name="Szarkandi J.G."/>
            <person name="Papp V."/>
            <person name="Albert L."/>
            <person name="Andreopoulos W."/>
            <person name="Angelini C."/>
            <person name="Antonin V."/>
            <person name="Barry K.W."/>
            <person name="Bougher N.L."/>
            <person name="Buchanan P."/>
            <person name="Buyck B."/>
            <person name="Bense V."/>
            <person name="Catcheside P."/>
            <person name="Chovatia M."/>
            <person name="Cooper J."/>
            <person name="Damon W."/>
            <person name="Desjardin D."/>
            <person name="Finy P."/>
            <person name="Geml J."/>
            <person name="Haridas S."/>
            <person name="Hughes K."/>
            <person name="Justo A."/>
            <person name="Karasinski D."/>
            <person name="Kautmanova I."/>
            <person name="Kiss B."/>
            <person name="Kocsube S."/>
            <person name="Kotiranta H."/>
            <person name="LaButti K.M."/>
            <person name="Lechner B.E."/>
            <person name="Liimatainen K."/>
            <person name="Lipzen A."/>
            <person name="Lukacs Z."/>
            <person name="Mihaltcheva S."/>
            <person name="Morgado L.N."/>
            <person name="Niskanen T."/>
            <person name="Noordeloos M.E."/>
            <person name="Ohm R.A."/>
            <person name="Ortiz-Santana B."/>
            <person name="Ovrebo C."/>
            <person name="Racz N."/>
            <person name="Riley R."/>
            <person name="Savchenko A."/>
            <person name="Shiryaev A."/>
            <person name="Soop K."/>
            <person name="Spirin V."/>
            <person name="Szebenyi C."/>
            <person name="Tomsovsky M."/>
            <person name="Tulloss R.E."/>
            <person name="Uehling J."/>
            <person name="Grigoriev I.V."/>
            <person name="Vagvolgyi C."/>
            <person name="Papp T."/>
            <person name="Martin F.M."/>
            <person name="Miettinen O."/>
            <person name="Hibbett D.S."/>
            <person name="Nagy L.G."/>
        </authorList>
    </citation>
    <scope>NUCLEOTIDE SEQUENCE [LARGE SCALE GENOMIC DNA]</scope>
    <source>
        <strain evidence="1 2">CBS 309.79</strain>
    </source>
</reference>
<keyword evidence="2" id="KW-1185">Reference proteome</keyword>
<dbReference type="Proteomes" id="UP000305067">
    <property type="component" value="Unassembled WGS sequence"/>
</dbReference>
<accession>A0A5C3Q2S2</accession>
<dbReference type="EMBL" id="ML178874">
    <property type="protein sequence ID" value="TFK95806.1"/>
    <property type="molecule type" value="Genomic_DNA"/>
</dbReference>
<gene>
    <name evidence="1" type="ORF">BDV98DRAFT_640541</name>
</gene>